<dbReference type="InterPro" id="IPR001173">
    <property type="entry name" value="Glyco_trans_2-like"/>
</dbReference>
<feature type="coiled-coil region" evidence="1">
    <location>
        <begin position="655"/>
        <end position="697"/>
    </location>
</feature>
<dbReference type="Proteomes" id="UP001267878">
    <property type="component" value="Unassembled WGS sequence"/>
</dbReference>
<feature type="domain" description="Glycosyltransferase 2-like" evidence="2">
    <location>
        <begin position="962"/>
        <end position="1103"/>
    </location>
</feature>
<dbReference type="SUPFAM" id="SSF53335">
    <property type="entry name" value="S-adenosyl-L-methionine-dependent methyltransferases"/>
    <property type="match status" value="1"/>
</dbReference>
<protein>
    <submittedName>
        <fullName evidence="4">GT2 family glycosyltransferase/SAM-dependent methyltransferase</fullName>
    </submittedName>
</protein>
<evidence type="ECO:0000313" key="4">
    <source>
        <dbReference type="EMBL" id="MDR7100820.1"/>
    </source>
</evidence>
<keyword evidence="4" id="KW-0808">Transferase</keyword>
<dbReference type="Pfam" id="PF08242">
    <property type="entry name" value="Methyltransf_12"/>
    <property type="match status" value="1"/>
</dbReference>
<dbReference type="Gene3D" id="3.40.50.150">
    <property type="entry name" value="Vaccinia Virus protein VP39"/>
    <property type="match status" value="1"/>
</dbReference>
<dbReference type="CDD" id="cd11579">
    <property type="entry name" value="Glyco_tran_WbsX"/>
    <property type="match status" value="1"/>
</dbReference>
<dbReference type="CDD" id="cd04186">
    <property type="entry name" value="GT_2_like_c"/>
    <property type="match status" value="1"/>
</dbReference>
<dbReference type="PANTHER" id="PTHR41244">
    <property type="entry name" value="RHAMNAN SYNTHESIS F"/>
    <property type="match status" value="1"/>
</dbReference>
<dbReference type="InterPro" id="IPR029044">
    <property type="entry name" value="Nucleotide-diphossugar_trans"/>
</dbReference>
<evidence type="ECO:0000313" key="5">
    <source>
        <dbReference type="Proteomes" id="UP001267878"/>
    </source>
</evidence>
<feature type="domain" description="Methyltransferase type 12" evidence="3">
    <location>
        <begin position="96"/>
        <end position="194"/>
    </location>
</feature>
<dbReference type="Gene3D" id="3.20.20.80">
    <property type="entry name" value="Glycosidases"/>
    <property type="match status" value="1"/>
</dbReference>
<dbReference type="Gene3D" id="3.90.550.10">
    <property type="entry name" value="Spore Coat Polysaccharide Biosynthesis Protein SpsA, Chain A"/>
    <property type="match status" value="1"/>
</dbReference>
<dbReference type="PANTHER" id="PTHR41244:SF1">
    <property type="entry name" value="GLYCOSYLTRANSFERASE"/>
    <property type="match status" value="1"/>
</dbReference>
<dbReference type="Pfam" id="PF14307">
    <property type="entry name" value="Glyco_tran_WbsX"/>
    <property type="match status" value="1"/>
</dbReference>
<name>A0ABU1VU06_9GAMM</name>
<feature type="coiled-coil region" evidence="1">
    <location>
        <begin position="591"/>
        <end position="618"/>
    </location>
</feature>
<dbReference type="Pfam" id="PF00535">
    <property type="entry name" value="Glycos_transf_2"/>
    <property type="match status" value="1"/>
</dbReference>
<dbReference type="GO" id="GO:0008168">
    <property type="term" value="F:methyltransferase activity"/>
    <property type="evidence" value="ECO:0007669"/>
    <property type="project" value="UniProtKB-KW"/>
</dbReference>
<keyword evidence="1" id="KW-0175">Coiled coil</keyword>
<evidence type="ECO:0000259" key="3">
    <source>
        <dbReference type="Pfam" id="PF08242"/>
    </source>
</evidence>
<dbReference type="GO" id="GO:0032259">
    <property type="term" value="P:methylation"/>
    <property type="evidence" value="ECO:0007669"/>
    <property type="project" value="UniProtKB-KW"/>
</dbReference>
<proteinExistence type="predicted"/>
<keyword evidence="4" id="KW-0489">Methyltransferase</keyword>
<dbReference type="RefSeq" id="WP_310056063.1">
    <property type="nucleotide sequence ID" value="NZ_JAVDVW010000002.1"/>
</dbReference>
<evidence type="ECO:0000256" key="1">
    <source>
        <dbReference type="SAM" id="Coils"/>
    </source>
</evidence>
<comment type="caution">
    <text evidence="4">The sequence shown here is derived from an EMBL/GenBank/DDBJ whole genome shotgun (WGS) entry which is preliminary data.</text>
</comment>
<gene>
    <name evidence="4" type="ORF">J2X04_003201</name>
</gene>
<accession>A0ABU1VU06</accession>
<dbReference type="InterPro" id="IPR013217">
    <property type="entry name" value="Methyltransf_12"/>
</dbReference>
<dbReference type="SUPFAM" id="SSF53448">
    <property type="entry name" value="Nucleotide-diphospho-sugar transferases"/>
    <property type="match status" value="1"/>
</dbReference>
<organism evidence="4 5">
    <name type="scientific">Agrilutibacter niabensis</name>
    <dbReference type="NCBI Taxonomy" id="380628"/>
    <lineage>
        <taxon>Bacteria</taxon>
        <taxon>Pseudomonadati</taxon>
        <taxon>Pseudomonadota</taxon>
        <taxon>Gammaproteobacteria</taxon>
        <taxon>Lysobacterales</taxon>
        <taxon>Lysobacteraceae</taxon>
        <taxon>Agrilutibacter</taxon>
    </lineage>
</organism>
<keyword evidence="5" id="KW-1185">Reference proteome</keyword>
<dbReference type="InterPro" id="IPR032719">
    <property type="entry name" value="WbsX"/>
</dbReference>
<dbReference type="CDD" id="cd02440">
    <property type="entry name" value="AdoMet_MTases"/>
    <property type="match status" value="1"/>
</dbReference>
<evidence type="ECO:0000259" key="2">
    <source>
        <dbReference type="Pfam" id="PF00535"/>
    </source>
</evidence>
<sequence length="1571" mass="175548">MKQTKQLASTPQFPGYVYDVTMGFWKRQNEESFSYSDGDDVEQRLLAAVRGAGDKSLFSTELAPHQTDWASTYHLSPTRANLLRPLERVLTGASVLEVGAGCGAITRFLGEVGANVTALEGSGRRAAITAARCQDLDNVTVVSDRFDAADLPHKFDVVTLIGVLEYSRMYTAGEDPVQATLARALKLLNDDGVLVVAIENQLGLKYFAGMSEDHLGRPMAGIEDHYREDGVVTFGKVELERRLSNAGFARSEFALPFPDYKLPVSVVLPSGLRDESVFAASSIAGQAVRADRQLQHDTLFSMSQAFNVLGRNSLLTDLSNSFLVLAGKSHASPTFAEAAPDVLAAHYASGRLPSFTKASEFVGERDHIRVRRSRLCPLYSPSPSLLITQTLEDEDYIPGVHWGQALEAIVSRPGWTSDDVAQWLEVWLRALLDVAGIDANSPLNLGAQLPGKWFDATPRNLILGKDGPTFFDLEWISQVPLTLGFLVFRGLSDALVSASRIARPAQPELAHIPTLIRASLRKMGAIITQAQIESHYDAEASFQDETLGIIRRAPLKNSMDAYYLCIAPEVGALLKEGSTAIAEASRLSVELDGLREARDHALQQLEAERQHVHQLELRVGEIEGIHESTQSELAVQSAAAHQLNAELAQTRTEHERELMVRVQQLNEELARAHAEHKQELQVSVQQLNAELAQARALHELELHARAQHELELLQRSHAEVESHRAHAESLRVEIEAKEFEIHRLWGLLDEASGTGKHLEQLHNDANQRLADLHMALLNARDTEALAAHLTARLMQIEASKSWRFTAPLRFAIEQARLARSTARHLAYRIVEKIYRALPHRFALQAKGAIFSSTGGLLSRTRAYQRWRAELNMRAPAPVVTVTANDFVPATGAVVPELWLADGHREWSDYRLVRDRIDAEFAQRIAARKPPKPRRLIELGNKDVLQAARAIRLPDPTMAPDVSILVPAYNHLTTTLECLGSIAANVDANGPTFEVIVADDASTDETPRVLAEVGNLRVVTQPSNVGFLLNCNSAAQQARGKLLLLLNNDVQVTQGWLTALVECYRSDPSVGAVGPKIVYPSGWLQEAGTSLHRDGTSEMLGLNDDPGRPQYSYTRDVDYCSGACLLMSLDDFNDLHGFDTRYAPAYCEDSDLCMRLRERGKRIAYCAESTVVHHLSRTSDGLQNDYKLSCIAANVEQFTQRWRANLDRMDDVRTIAFYLPQFHPIPENDLWWGTGFTEWTNVSKARPNFAGHYQPRMPAELGYYDLRLTEVLEQQAELARRYGIGGFCYYYYWFAGKRLLERPIEQMLESGRPDFPFCLCWANENWTRRWDGNEQDVLMAQHHSDEDDEAVIHDLIRYFRSPNYIRVNGKPLILVYRITLFPNFARTASLWRQACRDAGIGEIYIAQVESFELVTAGIKPSDMGCDAAVEFPPQGMANPYPVTAPLLNPEFSGAVADYRELAARYATREFPAYKRFMGTMPGWDNTARRQNNSYCFENATPGAFQAWLETTIARTKQQYSGDERLVFINAWNEWAEGAYLEPDRRFGHSFLQAHANAKESSQLVRHGKYSLG</sequence>
<dbReference type="InterPro" id="IPR029063">
    <property type="entry name" value="SAM-dependent_MTases_sf"/>
</dbReference>
<reference evidence="4 5" key="1">
    <citation type="submission" date="2023-07" db="EMBL/GenBank/DDBJ databases">
        <title>Sorghum-associated microbial communities from plants grown in Nebraska, USA.</title>
        <authorList>
            <person name="Schachtman D."/>
        </authorList>
    </citation>
    <scope>NUCLEOTIDE SEQUENCE [LARGE SCALE GENOMIC DNA]</scope>
    <source>
        <strain evidence="4 5">BE187</strain>
    </source>
</reference>
<dbReference type="EMBL" id="JAVDVW010000002">
    <property type="protein sequence ID" value="MDR7100820.1"/>
    <property type="molecule type" value="Genomic_DNA"/>
</dbReference>